<evidence type="ECO:0000313" key="3">
    <source>
        <dbReference type="Proteomes" id="UP000670925"/>
    </source>
</evidence>
<evidence type="ECO:0000256" key="1">
    <source>
        <dbReference type="SAM" id="SignalP"/>
    </source>
</evidence>
<dbReference type="AlphaFoldDB" id="A0AAW4J808"/>
<sequence length="110" mass="11986">MLKKIVSFLISFSMIGAVNASSVTGKVDRIIVRDSDGLVYVTFIGSRTEKPTCATASYMVIKNEASSTGKQQLALLLLAQSTNRTVTVAGYSTCTRWKDGEDINYIILNK</sequence>
<feature type="signal peptide" evidence="1">
    <location>
        <begin position="1"/>
        <end position="20"/>
    </location>
</feature>
<keyword evidence="1" id="KW-0732">Signal</keyword>
<dbReference type="Proteomes" id="UP000670925">
    <property type="component" value="Unassembled WGS sequence"/>
</dbReference>
<gene>
    <name evidence="2" type="ORF">J5N55_10170</name>
</gene>
<accession>A0AAW4J808</accession>
<proteinExistence type="predicted"/>
<name>A0AAW4J808_ACIHA</name>
<comment type="caution">
    <text evidence="2">The sequence shown here is derived from an EMBL/GenBank/DDBJ whole genome shotgun (WGS) entry which is preliminary data.</text>
</comment>
<evidence type="ECO:0000313" key="2">
    <source>
        <dbReference type="EMBL" id="MBO3658443.1"/>
    </source>
</evidence>
<dbReference type="RefSeq" id="WP_208464467.1">
    <property type="nucleotide sequence ID" value="NZ_JAGFOT010000010.1"/>
</dbReference>
<organism evidence="2 3">
    <name type="scientific">Acinetobacter haemolyticus</name>
    <dbReference type="NCBI Taxonomy" id="29430"/>
    <lineage>
        <taxon>Bacteria</taxon>
        <taxon>Pseudomonadati</taxon>
        <taxon>Pseudomonadota</taxon>
        <taxon>Gammaproteobacteria</taxon>
        <taxon>Moraxellales</taxon>
        <taxon>Moraxellaceae</taxon>
        <taxon>Acinetobacter</taxon>
    </lineage>
</organism>
<protein>
    <submittedName>
        <fullName evidence="2">Uncharacterized protein</fullName>
    </submittedName>
</protein>
<dbReference type="EMBL" id="JAGFOT010000010">
    <property type="protein sequence ID" value="MBO3658443.1"/>
    <property type="molecule type" value="Genomic_DNA"/>
</dbReference>
<feature type="chain" id="PRO_5043991702" evidence="1">
    <location>
        <begin position="21"/>
        <end position="110"/>
    </location>
</feature>
<reference evidence="2" key="1">
    <citation type="submission" date="2021-03" db="EMBL/GenBank/DDBJ databases">
        <title>Acinetobacter spp. whole-genome sequenced from Terengganu.</title>
        <authorList>
            <person name="Mohd Rani F."/>
        </authorList>
    </citation>
    <scope>NUCLEOTIDE SEQUENCE</scope>
    <source>
        <strain evidence="2">AC1502</strain>
    </source>
</reference>